<keyword evidence="2" id="KW-1185">Reference proteome</keyword>
<evidence type="ECO:0000313" key="2">
    <source>
        <dbReference type="Proteomes" id="UP000289738"/>
    </source>
</evidence>
<gene>
    <name evidence="1" type="ORF">Ahy_A08g038927</name>
</gene>
<proteinExistence type="predicted"/>
<protein>
    <submittedName>
        <fullName evidence="1">Uncharacterized protein</fullName>
    </submittedName>
</protein>
<reference evidence="1 2" key="1">
    <citation type="submission" date="2019-01" db="EMBL/GenBank/DDBJ databases">
        <title>Sequencing of cultivated peanut Arachis hypogaea provides insights into genome evolution and oil improvement.</title>
        <authorList>
            <person name="Chen X."/>
        </authorList>
    </citation>
    <scope>NUCLEOTIDE SEQUENCE [LARGE SCALE GENOMIC DNA]</scope>
    <source>
        <strain evidence="2">cv. Fuhuasheng</strain>
        <tissue evidence="1">Leaves</tissue>
    </source>
</reference>
<comment type="caution">
    <text evidence="1">The sequence shown here is derived from an EMBL/GenBank/DDBJ whole genome shotgun (WGS) entry which is preliminary data.</text>
</comment>
<organism evidence="1 2">
    <name type="scientific">Arachis hypogaea</name>
    <name type="common">Peanut</name>
    <dbReference type="NCBI Taxonomy" id="3818"/>
    <lineage>
        <taxon>Eukaryota</taxon>
        <taxon>Viridiplantae</taxon>
        <taxon>Streptophyta</taxon>
        <taxon>Embryophyta</taxon>
        <taxon>Tracheophyta</taxon>
        <taxon>Spermatophyta</taxon>
        <taxon>Magnoliopsida</taxon>
        <taxon>eudicotyledons</taxon>
        <taxon>Gunneridae</taxon>
        <taxon>Pentapetalae</taxon>
        <taxon>rosids</taxon>
        <taxon>fabids</taxon>
        <taxon>Fabales</taxon>
        <taxon>Fabaceae</taxon>
        <taxon>Papilionoideae</taxon>
        <taxon>50 kb inversion clade</taxon>
        <taxon>dalbergioids sensu lato</taxon>
        <taxon>Dalbergieae</taxon>
        <taxon>Pterocarpus clade</taxon>
        <taxon>Arachis</taxon>
    </lineage>
</organism>
<accession>A0A445BUR2</accession>
<sequence length="62" mass="6400">MEVPETMLKLTCLLSTDKPVGPTAPVHPARMFTPGAIKSGLSIFGVSKFGPLELNAATTGDG</sequence>
<evidence type="ECO:0000313" key="1">
    <source>
        <dbReference type="EMBL" id="RYR42437.1"/>
    </source>
</evidence>
<dbReference type="EMBL" id="SDMP01000008">
    <property type="protein sequence ID" value="RYR42437.1"/>
    <property type="molecule type" value="Genomic_DNA"/>
</dbReference>
<dbReference type="AlphaFoldDB" id="A0A445BUR2"/>
<dbReference type="Proteomes" id="UP000289738">
    <property type="component" value="Chromosome A08"/>
</dbReference>
<name>A0A445BUR2_ARAHY</name>